<reference evidence="4 5" key="1">
    <citation type="journal article" date="2020" name="Arch. Microbiol.">
        <title>Bradyrhizobium uaiense sp. nov., a new highly efficient cowpea symbiont.</title>
        <authorList>
            <person name="Cabral Michel D."/>
            <person name="Azarias Guimaraes A."/>
            <person name="Martins da Costa E."/>
            <person name="Soares de Carvalho T."/>
            <person name="Balsanelli E."/>
            <person name="Willems A."/>
            <person name="Maltempi de Souza E."/>
            <person name="de Souza Moreira F.M."/>
        </authorList>
    </citation>
    <scope>NUCLEOTIDE SEQUENCE [LARGE SCALE GENOMIC DNA]</scope>
    <source>
        <strain evidence="4 5">UFLA 03-164</strain>
    </source>
</reference>
<feature type="domain" description="Inositolphosphotransferase Aur1/Ipt1" evidence="3">
    <location>
        <begin position="229"/>
        <end position="418"/>
    </location>
</feature>
<comment type="caution">
    <text evidence="4">The sequence shown here is derived from an EMBL/GenBank/DDBJ whole genome shotgun (WGS) entry which is preliminary data.</text>
</comment>
<organism evidence="4 5">
    <name type="scientific">Bradyrhizobium uaiense</name>
    <dbReference type="NCBI Taxonomy" id="2594946"/>
    <lineage>
        <taxon>Bacteria</taxon>
        <taxon>Pseudomonadati</taxon>
        <taxon>Pseudomonadota</taxon>
        <taxon>Alphaproteobacteria</taxon>
        <taxon>Hyphomicrobiales</taxon>
        <taxon>Nitrobacteraceae</taxon>
        <taxon>Bradyrhizobium</taxon>
    </lineage>
</organism>
<feature type="transmembrane region" description="Helical" evidence="2">
    <location>
        <begin position="379"/>
        <end position="396"/>
    </location>
</feature>
<evidence type="ECO:0000313" key="4">
    <source>
        <dbReference type="EMBL" id="NEU96842.1"/>
    </source>
</evidence>
<feature type="transmembrane region" description="Helical" evidence="2">
    <location>
        <begin position="252"/>
        <end position="277"/>
    </location>
</feature>
<dbReference type="Pfam" id="PF14378">
    <property type="entry name" value="PAP2_3"/>
    <property type="match status" value="1"/>
</dbReference>
<dbReference type="InterPro" id="IPR026841">
    <property type="entry name" value="Aur1/Ipt1"/>
</dbReference>
<feature type="transmembrane region" description="Helical" evidence="2">
    <location>
        <begin position="122"/>
        <end position="139"/>
    </location>
</feature>
<feature type="region of interest" description="Disordered" evidence="1">
    <location>
        <begin position="1"/>
        <end position="48"/>
    </location>
</feature>
<sequence length="431" mass="46700">MPGRRFRKSCGSAGGSKSCGSHSAVAARSPSSVASPQRDGRSQRQSRHRTARFAIIAILRDSEQFLPTTTAGQHVSSISRIEKRAVDPRARGLVVDPIRIRDAAARWFMFSDFGDAAQRHMAIVWSCIFACTLADAIWLPNSGLSFTSSNWISILQCVAYSGIAAAFIAIASNRLGGDQRRPAVWLRQCLFMTELFWRAFLPISALLTAGSTLSYLIAAAKLPLRDDVLAGFDHLLGFDWPSFLAMTNSNSLIATLLTTAYQSTGLLSQVVLVWLILQRRGDRVAEFIAVLSLSAVALCIGMWLILAAGAFAYFGPAPSSYEHFAAHGPMWTFGRTFSMLHDGSLSVINLSIVDGIVSFPSFHTMLGVMTTYAARDTRWLFVPVFVVNATMIVATMPVGGHHLADVLAGGGLTIAAILVVRRSARLSVSRT</sequence>
<feature type="transmembrane region" description="Helical" evidence="2">
    <location>
        <begin position="151"/>
        <end position="171"/>
    </location>
</feature>
<keyword evidence="2" id="KW-0812">Transmembrane</keyword>
<keyword evidence="2" id="KW-0472">Membrane</keyword>
<protein>
    <submittedName>
        <fullName evidence="4">Phosphatase PAP2 family protein</fullName>
    </submittedName>
</protein>
<keyword evidence="2" id="KW-1133">Transmembrane helix</keyword>
<evidence type="ECO:0000256" key="1">
    <source>
        <dbReference type="SAM" id="MobiDB-lite"/>
    </source>
</evidence>
<name>A0A6P1BH55_9BRAD</name>
<keyword evidence="5" id="KW-1185">Reference proteome</keyword>
<feature type="transmembrane region" description="Helical" evidence="2">
    <location>
        <begin position="195"/>
        <end position="218"/>
    </location>
</feature>
<dbReference type="AlphaFoldDB" id="A0A6P1BH55"/>
<feature type="transmembrane region" description="Helical" evidence="2">
    <location>
        <begin position="402"/>
        <end position="420"/>
    </location>
</feature>
<evidence type="ECO:0000259" key="3">
    <source>
        <dbReference type="Pfam" id="PF14378"/>
    </source>
</evidence>
<dbReference type="EMBL" id="VKHP01000043">
    <property type="protein sequence ID" value="NEU96842.1"/>
    <property type="molecule type" value="Genomic_DNA"/>
</dbReference>
<gene>
    <name evidence="4" type="ORF">FNJ47_13560</name>
</gene>
<feature type="transmembrane region" description="Helical" evidence="2">
    <location>
        <begin position="347"/>
        <end position="367"/>
    </location>
</feature>
<dbReference type="Proteomes" id="UP000468531">
    <property type="component" value="Unassembled WGS sequence"/>
</dbReference>
<evidence type="ECO:0000313" key="5">
    <source>
        <dbReference type="Proteomes" id="UP000468531"/>
    </source>
</evidence>
<accession>A0A6P1BH55</accession>
<feature type="transmembrane region" description="Helical" evidence="2">
    <location>
        <begin position="289"/>
        <end position="314"/>
    </location>
</feature>
<dbReference type="GO" id="GO:0016020">
    <property type="term" value="C:membrane"/>
    <property type="evidence" value="ECO:0007669"/>
    <property type="project" value="UniProtKB-SubCell"/>
</dbReference>
<feature type="compositionally biased region" description="Low complexity" evidence="1">
    <location>
        <begin position="9"/>
        <end position="36"/>
    </location>
</feature>
<proteinExistence type="predicted"/>
<evidence type="ECO:0000256" key="2">
    <source>
        <dbReference type="SAM" id="Phobius"/>
    </source>
</evidence>